<evidence type="ECO:0000256" key="1">
    <source>
        <dbReference type="ARBA" id="ARBA00003318"/>
    </source>
</evidence>
<evidence type="ECO:0000259" key="11">
    <source>
        <dbReference type="PROSITE" id="PS51352"/>
    </source>
</evidence>
<evidence type="ECO:0000256" key="7">
    <source>
        <dbReference type="NCBIfam" id="TIGR01068"/>
    </source>
</evidence>
<dbReference type="KEGG" id="chm:B842_12750"/>
<dbReference type="EMBL" id="CP005286">
    <property type="protein sequence ID" value="AJE34395.1"/>
    <property type="molecule type" value="Genomic_DNA"/>
</dbReference>
<evidence type="ECO:0000313" key="12">
    <source>
        <dbReference type="EMBL" id="AJE34395.1"/>
    </source>
</evidence>
<evidence type="ECO:0000256" key="3">
    <source>
        <dbReference type="ARBA" id="ARBA00022448"/>
    </source>
</evidence>
<keyword evidence="3" id="KW-0813">Transport</keyword>
<feature type="active site" description="Nucleophile" evidence="9">
    <location>
        <position position="35"/>
    </location>
</feature>
<proteinExistence type="inferred from homology"/>
<keyword evidence="13" id="KW-1185">Reference proteome</keyword>
<keyword evidence="5 10" id="KW-1015">Disulfide bond</keyword>
<dbReference type="GO" id="GO:0015035">
    <property type="term" value="F:protein-disulfide reductase activity"/>
    <property type="evidence" value="ECO:0007669"/>
    <property type="project" value="UniProtKB-UniRule"/>
</dbReference>
<dbReference type="InterPro" id="IPR036249">
    <property type="entry name" value="Thioredoxin-like_sf"/>
</dbReference>
<evidence type="ECO:0000256" key="8">
    <source>
        <dbReference type="PIRNR" id="PIRNR000077"/>
    </source>
</evidence>
<dbReference type="PANTHER" id="PTHR45663:SF11">
    <property type="entry name" value="GEO12009P1"/>
    <property type="match status" value="1"/>
</dbReference>
<dbReference type="Proteomes" id="UP000031524">
    <property type="component" value="Chromosome"/>
</dbReference>
<dbReference type="FunFam" id="3.40.30.10:FF:000001">
    <property type="entry name" value="Thioredoxin"/>
    <property type="match status" value="1"/>
</dbReference>
<dbReference type="PROSITE" id="PS00194">
    <property type="entry name" value="THIOREDOXIN_1"/>
    <property type="match status" value="1"/>
</dbReference>
<feature type="site" description="Contributes to redox potential value" evidence="9">
    <location>
        <position position="34"/>
    </location>
</feature>
<dbReference type="GO" id="GO:0045454">
    <property type="term" value="P:cell redox homeostasis"/>
    <property type="evidence" value="ECO:0007669"/>
    <property type="project" value="TreeGrafter"/>
</dbReference>
<dbReference type="GO" id="GO:0005829">
    <property type="term" value="C:cytosol"/>
    <property type="evidence" value="ECO:0007669"/>
    <property type="project" value="TreeGrafter"/>
</dbReference>
<feature type="site" description="Contributes to redox potential value" evidence="9">
    <location>
        <position position="33"/>
    </location>
</feature>
<evidence type="ECO:0000256" key="9">
    <source>
        <dbReference type="PIRSR" id="PIRSR000077-1"/>
    </source>
</evidence>
<protein>
    <recommendedName>
        <fullName evidence="7 8">Thioredoxin</fullName>
    </recommendedName>
</protein>
<evidence type="ECO:0000256" key="4">
    <source>
        <dbReference type="ARBA" id="ARBA00022982"/>
    </source>
</evidence>
<evidence type="ECO:0000256" key="5">
    <source>
        <dbReference type="ARBA" id="ARBA00023157"/>
    </source>
</evidence>
<keyword evidence="6 10" id="KW-0676">Redox-active center</keyword>
<organism evidence="12 13">
    <name type="scientific">Corynebacterium humireducens NBRC 106098 = DSM 45392</name>
    <dbReference type="NCBI Taxonomy" id="1223515"/>
    <lineage>
        <taxon>Bacteria</taxon>
        <taxon>Bacillati</taxon>
        <taxon>Actinomycetota</taxon>
        <taxon>Actinomycetes</taxon>
        <taxon>Mycobacteriales</taxon>
        <taxon>Corynebacteriaceae</taxon>
        <taxon>Corynebacterium</taxon>
    </lineage>
</organism>
<feature type="site" description="Deprotonates C-terminal active site Cys" evidence="9">
    <location>
        <position position="26"/>
    </location>
</feature>
<evidence type="ECO:0000256" key="6">
    <source>
        <dbReference type="ARBA" id="ARBA00023284"/>
    </source>
</evidence>
<comment type="function">
    <text evidence="1">Participates in various redox reactions through the reversible oxidation of its active center dithiol to a disulfide and catalyzes dithiol-disulfide exchange reactions.</text>
</comment>
<reference evidence="12 13" key="1">
    <citation type="submission" date="2013-04" db="EMBL/GenBank/DDBJ databases">
        <title>Complete genome sequence of Corynebacterium humireducens DSM 45392(T), isolated from a wastewater-fed microbial fuel cell.</title>
        <authorList>
            <person name="Ruckert C."/>
            <person name="Albersmeier A."/>
            <person name="Kalinowski J."/>
        </authorList>
    </citation>
    <scope>NUCLEOTIDE SEQUENCE [LARGE SCALE GENOMIC DNA]</scope>
    <source>
        <strain evidence="13">MFC-5</strain>
    </source>
</reference>
<dbReference type="OrthoDB" id="9790390at2"/>
<evidence type="ECO:0000256" key="10">
    <source>
        <dbReference type="PIRSR" id="PIRSR000077-4"/>
    </source>
</evidence>
<dbReference type="NCBIfam" id="TIGR01068">
    <property type="entry name" value="thioredoxin"/>
    <property type="match status" value="1"/>
</dbReference>
<dbReference type="AlphaFoldDB" id="A0A0B5D604"/>
<dbReference type="PANTHER" id="PTHR45663">
    <property type="entry name" value="GEO12009P1"/>
    <property type="match status" value="1"/>
</dbReference>
<dbReference type="InterPro" id="IPR017937">
    <property type="entry name" value="Thioredoxin_CS"/>
</dbReference>
<sequence>MSNVIEVTEANFREVVIDSDKPVIVDFWAEWCGPCKKLSPVLDEVAAELGDTVTVAKVNVDEERTLGAMFQIMSIPAVLYFKDGEKVDEFIGVRPRSHIMAKLEPLL</sequence>
<evidence type="ECO:0000256" key="2">
    <source>
        <dbReference type="ARBA" id="ARBA00008987"/>
    </source>
</evidence>
<dbReference type="CDD" id="cd02947">
    <property type="entry name" value="TRX_family"/>
    <property type="match status" value="1"/>
</dbReference>
<evidence type="ECO:0000313" key="13">
    <source>
        <dbReference type="Proteomes" id="UP000031524"/>
    </source>
</evidence>
<comment type="similarity">
    <text evidence="2 8">Belongs to the thioredoxin family.</text>
</comment>
<dbReference type="Gene3D" id="3.40.30.10">
    <property type="entry name" value="Glutaredoxin"/>
    <property type="match status" value="1"/>
</dbReference>
<name>A0A0B5D604_9CORY</name>
<dbReference type="InterPro" id="IPR005746">
    <property type="entry name" value="Thioredoxin"/>
</dbReference>
<dbReference type="STRING" id="1223515.B842_12750"/>
<dbReference type="PRINTS" id="PR00421">
    <property type="entry name" value="THIOREDOXIN"/>
</dbReference>
<dbReference type="PIRSF" id="PIRSF000077">
    <property type="entry name" value="Thioredoxin"/>
    <property type="match status" value="1"/>
</dbReference>
<gene>
    <name evidence="12" type="ORF">B842_12750</name>
</gene>
<keyword evidence="4" id="KW-0249">Electron transport</keyword>
<feature type="active site" description="Nucleophile" evidence="9">
    <location>
        <position position="32"/>
    </location>
</feature>
<dbReference type="Pfam" id="PF00085">
    <property type="entry name" value="Thioredoxin"/>
    <property type="match status" value="1"/>
</dbReference>
<feature type="disulfide bond" description="Redox-active" evidence="10">
    <location>
        <begin position="32"/>
        <end position="35"/>
    </location>
</feature>
<dbReference type="InterPro" id="IPR013766">
    <property type="entry name" value="Thioredoxin_domain"/>
</dbReference>
<dbReference type="RefSeq" id="WP_040087122.1">
    <property type="nucleotide sequence ID" value="NZ_BCSU01000010.1"/>
</dbReference>
<dbReference type="HOGENOM" id="CLU_090389_10_3_11"/>
<accession>A0A0B5D604</accession>
<dbReference type="SUPFAM" id="SSF52833">
    <property type="entry name" value="Thioredoxin-like"/>
    <property type="match status" value="1"/>
</dbReference>
<feature type="domain" description="Thioredoxin" evidence="11">
    <location>
        <begin position="1"/>
        <end position="107"/>
    </location>
</feature>
<dbReference type="PROSITE" id="PS51352">
    <property type="entry name" value="THIOREDOXIN_2"/>
    <property type="match status" value="1"/>
</dbReference>